<protein>
    <submittedName>
        <fullName evidence="3">Apical endosomal glycoprotein isoform X1</fullName>
    </submittedName>
</protein>
<evidence type="ECO:0000256" key="1">
    <source>
        <dbReference type="ARBA" id="ARBA00023157"/>
    </source>
</evidence>
<name>A0AAD3RF19_LATJO</name>
<dbReference type="Gene3D" id="2.60.120.200">
    <property type="match status" value="2"/>
</dbReference>
<dbReference type="InterPro" id="IPR002172">
    <property type="entry name" value="LDrepeatLR_classA_rpt"/>
</dbReference>
<dbReference type="AlphaFoldDB" id="A0AAD3RF19"/>
<keyword evidence="4" id="KW-1185">Reference proteome</keyword>
<comment type="caution">
    <text evidence="3">The sequence shown here is derived from an EMBL/GenBank/DDBJ whole genome shotgun (WGS) entry which is preliminary data.</text>
</comment>
<dbReference type="PANTHER" id="PTHR23282">
    <property type="entry name" value="APICAL ENDOSOMAL GLYCOPROTEIN PRECURSOR"/>
    <property type="match status" value="1"/>
</dbReference>
<dbReference type="InterPro" id="IPR000998">
    <property type="entry name" value="MAM_dom"/>
</dbReference>
<sequence length="270" mass="29673">MVMYTHQFGPRSGGLTVLVADRYIYPVWERGGALGDVWVKAEVEIVTNSSFQIVIMAAIRDFAYGGIAVDSIVLSPGCRSSSANYSLAAFPKPPRHPCTDLDKICDFQPDCAEAEDEAKCGDFSYTGGSSGWTDTSIGNQGWMLYKNLTSQEEYLYVAEASGQQLTEAQTRTPLLGPSGPACSLSFDFALTGSPDHIGELSVRVVDSLMGMRPKLWEFSGKTGTGEEAWQNASISVGARKHRFQVSADARERWRWIRKGEWWSCQAKGGW</sequence>
<keyword evidence="1" id="KW-1015">Disulfide bond</keyword>
<gene>
    <name evidence="3" type="ORF">AKAME5_001769200</name>
</gene>
<dbReference type="Pfam" id="PF00629">
    <property type="entry name" value="MAM"/>
    <property type="match status" value="1"/>
</dbReference>
<evidence type="ECO:0000313" key="3">
    <source>
        <dbReference type="EMBL" id="GLD66287.1"/>
    </source>
</evidence>
<dbReference type="SUPFAM" id="SSF49899">
    <property type="entry name" value="Concanavalin A-like lectins/glucanases"/>
    <property type="match status" value="2"/>
</dbReference>
<dbReference type="Proteomes" id="UP001279410">
    <property type="component" value="Unassembled WGS sequence"/>
</dbReference>
<dbReference type="InterPro" id="IPR013320">
    <property type="entry name" value="ConA-like_dom_sf"/>
</dbReference>
<dbReference type="PANTHER" id="PTHR23282:SF101">
    <property type="entry name" value="MAM DOMAIN-CONTAINING PROTEIN"/>
    <property type="match status" value="1"/>
</dbReference>
<proteinExistence type="predicted"/>
<dbReference type="PROSITE" id="PS50060">
    <property type="entry name" value="MAM_2"/>
    <property type="match status" value="2"/>
</dbReference>
<dbReference type="CDD" id="cd00112">
    <property type="entry name" value="LDLa"/>
    <property type="match status" value="1"/>
</dbReference>
<dbReference type="GO" id="GO:0016020">
    <property type="term" value="C:membrane"/>
    <property type="evidence" value="ECO:0007669"/>
    <property type="project" value="InterPro"/>
</dbReference>
<dbReference type="InterPro" id="IPR051560">
    <property type="entry name" value="MAM_domain-containing"/>
</dbReference>
<organism evidence="3 4">
    <name type="scientific">Lates japonicus</name>
    <name type="common">Japanese lates</name>
    <dbReference type="NCBI Taxonomy" id="270547"/>
    <lineage>
        <taxon>Eukaryota</taxon>
        <taxon>Metazoa</taxon>
        <taxon>Chordata</taxon>
        <taxon>Craniata</taxon>
        <taxon>Vertebrata</taxon>
        <taxon>Euteleostomi</taxon>
        <taxon>Actinopterygii</taxon>
        <taxon>Neopterygii</taxon>
        <taxon>Teleostei</taxon>
        <taxon>Neoteleostei</taxon>
        <taxon>Acanthomorphata</taxon>
        <taxon>Carangaria</taxon>
        <taxon>Carangaria incertae sedis</taxon>
        <taxon>Centropomidae</taxon>
        <taxon>Lates</taxon>
    </lineage>
</organism>
<reference evidence="3" key="1">
    <citation type="submission" date="2022-08" db="EMBL/GenBank/DDBJ databases">
        <title>Genome sequencing of akame (Lates japonicus).</title>
        <authorList>
            <person name="Hashiguchi Y."/>
            <person name="Takahashi H."/>
        </authorList>
    </citation>
    <scope>NUCLEOTIDE SEQUENCE</scope>
    <source>
        <strain evidence="3">Kochi</strain>
    </source>
</reference>
<accession>A0AAD3RF19</accession>
<feature type="domain" description="MAM" evidence="2">
    <location>
        <begin position="1"/>
        <end position="80"/>
    </location>
</feature>
<evidence type="ECO:0000313" key="4">
    <source>
        <dbReference type="Proteomes" id="UP001279410"/>
    </source>
</evidence>
<evidence type="ECO:0000259" key="2">
    <source>
        <dbReference type="PROSITE" id="PS50060"/>
    </source>
</evidence>
<feature type="domain" description="MAM" evidence="2">
    <location>
        <begin position="103"/>
        <end position="245"/>
    </location>
</feature>
<dbReference type="EMBL" id="BRZM01000090">
    <property type="protein sequence ID" value="GLD66287.1"/>
    <property type="molecule type" value="Genomic_DNA"/>
</dbReference>